<dbReference type="RefSeq" id="WP_003332351.1">
    <property type="nucleotide sequence ID" value="NZ_AJLR01000122.1"/>
</dbReference>
<dbReference type="InterPro" id="IPR029044">
    <property type="entry name" value="Nucleotide-diphossugar_trans"/>
</dbReference>
<dbReference type="STRING" id="1131731.BAZO_14699"/>
<dbReference type="EMBL" id="AJLR01000122">
    <property type="protein sequence ID" value="EKN64176.1"/>
    <property type="molecule type" value="Genomic_DNA"/>
</dbReference>
<name>K6DTQ8_SCHAZ</name>
<dbReference type="GO" id="GO:0016757">
    <property type="term" value="F:glycosyltransferase activity"/>
    <property type="evidence" value="ECO:0007669"/>
    <property type="project" value="InterPro"/>
</dbReference>
<organism evidence="1 2">
    <name type="scientific">Schinkia azotoformans LMG 9581</name>
    <dbReference type="NCBI Taxonomy" id="1131731"/>
    <lineage>
        <taxon>Bacteria</taxon>
        <taxon>Bacillati</taxon>
        <taxon>Bacillota</taxon>
        <taxon>Bacilli</taxon>
        <taxon>Bacillales</taxon>
        <taxon>Bacillaceae</taxon>
        <taxon>Calidifontibacillus/Schinkia group</taxon>
        <taxon>Schinkia</taxon>
    </lineage>
</organism>
<proteinExistence type="predicted"/>
<dbReference type="AlphaFoldDB" id="K6DTQ8"/>
<keyword evidence="1" id="KW-0808">Transferase</keyword>
<reference evidence="1 2" key="1">
    <citation type="journal article" date="2012" name="Front. Microbiol.">
        <title>Redundancy and modularity in membrane-associated dissimilatory nitrate reduction in Bacillus.</title>
        <authorList>
            <person name="Heylen K."/>
            <person name="Keltjens J."/>
        </authorList>
    </citation>
    <scope>NUCLEOTIDE SEQUENCE [LARGE SCALE GENOMIC DNA]</scope>
    <source>
        <strain evidence="1 2">LMG 9581</strain>
    </source>
</reference>
<dbReference type="Proteomes" id="UP000006315">
    <property type="component" value="Unassembled WGS sequence"/>
</dbReference>
<evidence type="ECO:0000313" key="1">
    <source>
        <dbReference type="EMBL" id="EKN64176.1"/>
    </source>
</evidence>
<dbReference type="GeneID" id="89470431"/>
<evidence type="ECO:0000313" key="2">
    <source>
        <dbReference type="Proteomes" id="UP000006315"/>
    </source>
</evidence>
<protein>
    <submittedName>
        <fullName evidence="1">Glycosyl transferase family protein</fullName>
    </submittedName>
</protein>
<keyword evidence="2" id="KW-1185">Reference proteome</keyword>
<dbReference type="InterPro" id="IPR008441">
    <property type="entry name" value="AfumC-like_glycosyl_Trfase"/>
</dbReference>
<accession>K6DTQ8</accession>
<dbReference type="Pfam" id="PF05704">
    <property type="entry name" value="Caps_synth"/>
    <property type="match status" value="1"/>
</dbReference>
<dbReference type="PANTHER" id="PTHR46830">
    <property type="entry name" value="TRANSFERASE, PUTATIVE-RELATED"/>
    <property type="match status" value="1"/>
</dbReference>
<comment type="caution">
    <text evidence="1">The sequence shown here is derived from an EMBL/GenBank/DDBJ whole genome shotgun (WGS) entry which is preliminary data.</text>
</comment>
<sequence length="311" mass="37228">MAKVPNIFHFVFGLRPQKEPFHFAYYMCLVSCLVVNKPEKIYFHYKHLPYGKWWDRIRPYLNLNQIEEDSFIGSYQYKNKELEKYRYAHLSDITRLEILLEYGGVYADIDTLFVNKLPAEFFDKSFIMGKERVNWSEKSAEKAGGSLCNAWILSEKNSSFARRWLDQIYEAFDGSWSNHSTFLPYFLSQQYPNEIQVEPERSFFHFDWSKQGITNIFLKQQKDLSQIYSIHLWSHLWWEKDRIDNTYFHNERLTPNYVAFAKTTYADIAKPFLPADIQIDKMKFYLETIKWSIENKMLLAGNLGKRLIQKV</sequence>
<gene>
    <name evidence="1" type="ORF">BAZO_14699</name>
</gene>
<dbReference type="PATRIC" id="fig|1131731.3.peg.3010"/>
<dbReference type="PANTHER" id="PTHR46830:SF2">
    <property type="entry name" value="ALPHA-1,4-N-ACETYLGLUCOSAMINYLTRANSFERASE"/>
    <property type="match status" value="1"/>
</dbReference>
<dbReference type="SUPFAM" id="SSF53448">
    <property type="entry name" value="Nucleotide-diphospho-sugar transferases"/>
    <property type="match status" value="1"/>
</dbReference>
<dbReference type="Gene3D" id="3.90.550.20">
    <property type="match status" value="1"/>
</dbReference>